<dbReference type="AlphaFoldDB" id="A0A9P8Q3N0"/>
<dbReference type="EMBL" id="JAEUBG010003613">
    <property type="protein sequence ID" value="KAH3682560.1"/>
    <property type="molecule type" value="Genomic_DNA"/>
</dbReference>
<gene>
    <name evidence="2" type="ORF">WICPIJ_006472</name>
</gene>
<feature type="compositionally biased region" description="Polar residues" evidence="1">
    <location>
        <begin position="84"/>
        <end position="93"/>
    </location>
</feature>
<evidence type="ECO:0000313" key="3">
    <source>
        <dbReference type="Proteomes" id="UP000774326"/>
    </source>
</evidence>
<evidence type="ECO:0000313" key="2">
    <source>
        <dbReference type="EMBL" id="KAH3682560.1"/>
    </source>
</evidence>
<dbReference type="OrthoDB" id="3978317at2759"/>
<reference evidence="2" key="2">
    <citation type="submission" date="2021-01" db="EMBL/GenBank/DDBJ databases">
        <authorList>
            <person name="Schikora-Tamarit M.A."/>
        </authorList>
    </citation>
    <scope>NUCLEOTIDE SEQUENCE</scope>
    <source>
        <strain evidence="2">CBS2887</strain>
    </source>
</reference>
<organism evidence="2 3">
    <name type="scientific">Wickerhamomyces pijperi</name>
    <name type="common">Yeast</name>
    <name type="synonym">Pichia pijperi</name>
    <dbReference type="NCBI Taxonomy" id="599730"/>
    <lineage>
        <taxon>Eukaryota</taxon>
        <taxon>Fungi</taxon>
        <taxon>Dikarya</taxon>
        <taxon>Ascomycota</taxon>
        <taxon>Saccharomycotina</taxon>
        <taxon>Saccharomycetes</taxon>
        <taxon>Phaffomycetales</taxon>
        <taxon>Wickerhamomycetaceae</taxon>
        <taxon>Wickerhamomyces</taxon>
    </lineage>
</organism>
<sequence length="99" mass="10933">MTTNLRIDTDILPVELTTAQGYNDFVKSPQCDKRYSTVFPDNEANGYVLVNDEIVAIVSGDAKADLFDYSKAGYYLEDSKDSQTRNSSVTEPLQTLLGA</sequence>
<feature type="region of interest" description="Disordered" evidence="1">
    <location>
        <begin position="79"/>
        <end position="99"/>
    </location>
</feature>
<dbReference type="Proteomes" id="UP000774326">
    <property type="component" value="Unassembled WGS sequence"/>
</dbReference>
<reference evidence="2" key="1">
    <citation type="journal article" date="2021" name="Open Biol.">
        <title>Shared evolutionary footprints suggest mitochondrial oxidative damage underlies multiple complex I losses in fungi.</title>
        <authorList>
            <person name="Schikora-Tamarit M.A."/>
            <person name="Marcet-Houben M."/>
            <person name="Nosek J."/>
            <person name="Gabaldon T."/>
        </authorList>
    </citation>
    <scope>NUCLEOTIDE SEQUENCE</scope>
    <source>
        <strain evidence="2">CBS2887</strain>
    </source>
</reference>
<name>A0A9P8Q3N0_WICPI</name>
<proteinExistence type="predicted"/>
<protein>
    <submittedName>
        <fullName evidence="2">Uncharacterized protein</fullName>
    </submittedName>
</protein>
<accession>A0A9P8Q3N0</accession>
<comment type="caution">
    <text evidence="2">The sequence shown here is derived from an EMBL/GenBank/DDBJ whole genome shotgun (WGS) entry which is preliminary data.</text>
</comment>
<keyword evidence="3" id="KW-1185">Reference proteome</keyword>
<evidence type="ECO:0000256" key="1">
    <source>
        <dbReference type="SAM" id="MobiDB-lite"/>
    </source>
</evidence>